<dbReference type="AlphaFoldDB" id="A0AAV2B522"/>
<dbReference type="PROSITE" id="PS00109">
    <property type="entry name" value="PROTEIN_KINASE_TYR"/>
    <property type="match status" value="1"/>
</dbReference>
<dbReference type="Pfam" id="PF07714">
    <property type="entry name" value="PK_Tyr_Ser-Thr"/>
    <property type="match status" value="1"/>
</dbReference>
<evidence type="ECO:0000256" key="5">
    <source>
        <dbReference type="ARBA" id="ARBA00023137"/>
    </source>
</evidence>
<dbReference type="InterPro" id="IPR011009">
    <property type="entry name" value="Kinase-like_dom_sf"/>
</dbReference>
<feature type="domain" description="SH2" evidence="10">
    <location>
        <begin position="285"/>
        <end position="375"/>
    </location>
</feature>
<name>A0AAV2B522_9ARAC</name>
<dbReference type="Proteomes" id="UP001497382">
    <property type="component" value="Unassembled WGS sequence"/>
</dbReference>
<evidence type="ECO:0000256" key="2">
    <source>
        <dbReference type="ARBA" id="ARBA00022741"/>
    </source>
</evidence>
<evidence type="ECO:0000256" key="9">
    <source>
        <dbReference type="SAM" id="MobiDB-lite"/>
    </source>
</evidence>
<dbReference type="InterPro" id="IPR050198">
    <property type="entry name" value="Non-receptor_tyrosine_kinases"/>
</dbReference>
<keyword evidence="7" id="KW-0727">SH2 domain</keyword>
<feature type="domain" description="Protein kinase" evidence="11">
    <location>
        <begin position="937"/>
        <end position="1191"/>
    </location>
</feature>
<feature type="compositionally biased region" description="Polar residues" evidence="9">
    <location>
        <begin position="466"/>
        <end position="491"/>
    </location>
</feature>
<dbReference type="SUPFAM" id="SSF56112">
    <property type="entry name" value="Protein kinase-like (PK-like)"/>
    <property type="match status" value="1"/>
</dbReference>
<comment type="similarity">
    <text evidence="8">Belongs to the protein kinase superfamily. Tyr protein kinase family.</text>
</comment>
<keyword evidence="4 8" id="KW-0067">ATP-binding</keyword>
<accession>A0AAV2B522</accession>
<evidence type="ECO:0000256" key="8">
    <source>
        <dbReference type="RuleBase" id="RU362096"/>
    </source>
</evidence>
<dbReference type="GO" id="GO:0002009">
    <property type="term" value="P:morphogenesis of an epithelium"/>
    <property type="evidence" value="ECO:0007669"/>
    <property type="project" value="UniProtKB-ARBA"/>
</dbReference>
<dbReference type="InterPro" id="IPR008266">
    <property type="entry name" value="Tyr_kinase_AS"/>
</dbReference>
<dbReference type="SUPFAM" id="SSF55550">
    <property type="entry name" value="SH2 domain"/>
    <property type="match status" value="2"/>
</dbReference>
<dbReference type="InterPro" id="IPR036860">
    <property type="entry name" value="SH2_dom_sf"/>
</dbReference>
<dbReference type="PANTHER" id="PTHR24418">
    <property type="entry name" value="TYROSINE-PROTEIN KINASE"/>
    <property type="match status" value="1"/>
</dbReference>
<sequence length="1199" mass="132691">MSKVPVPSFPEKVQRERSDSRTHIIKPQKTSALIIRPKIVGTYDDAKRKLVNERYQPVVSIIVFHPYPHHQDIRCGIWIRGNPKRLLLTVMVKTGYNAVSRLASVLGFCCKDARNSMSESIEVTVLPVPVESMLYYYGSISRETAEWILWDRGCKDGMYLLRESNSDYVLSLCYQKSVLHYRIKKLSSGEVGLCGVPRQKFAGPVELVQGVEGLACKPTLPCNKSLDSVLPLTHWGVTEETIRKAILKKAKEWGIDEDKLDTSLTENYSDIKLLITKTLHEIQPWFHGPLSRIEAERSIEESGHKDGKFLVRERDDSSYALCLSHSGRIKHYKIDVLPSGEFAIQDGQRFPSIMALVSHYTLFSDGLWCSLQDPCIVPPRRSSENSASRSRTSDSSSNNRTSSSNHHQSTSSGTLERNKSSSVRQGSANADSGSPPSKASRFLNSLNQRKLFSKIFSTVAPQFSQTLPQNSSLSNPSTSNRRTSLYPSLSDDNLEGGDLTRSVRSRLSPELIGNHPSTPPTCSRKSSLVNNVPFKEGKKGNIQKASSFDFLPAFLSLFIYGDGTATSERKGKKGTPEACHRKTKIERDKHGDSQTNCNGHSLSRTILEDSNGSHKSVPVPAPRLSLAKKPCKWNGPVYANREALATTGRSISLGEDASMEEAVSDRPILNGLPIPQPFIRSASSPSVVSHARIRNQLSSVPMRLSSSEGGGCDPVLTVVRASSLNEQLDAHPVPKPRKKLPVTENRTETSCDSCASVDSSTSPTLTEISEFGMESFSEDIFPSDIAADEKDLLQDSGSTLKSETSTLISTSVNSDEMPVTVISDLYKDFSTVHSDLNSSDSDSRTDSHQVVNGTIDDASSVYATLSGSSDVICLLSNDVPSPPSSTSANQGTICPEGILVDLDISDTTTLSREESDLAYLTLRQCRRGPLNLDQKAIDLKEKIGSGIFCDVFKGVFSSGPVEVQFAIKTLKSSSVPNPKSEILKEAQTMIALDHPHIVRLIGVSDSNAFMLVMELAPLGPLSKYLRVHREVSICEILVLMLQVASAMEYLESKQFVHRDLAARNVLLVNESFVKISDFGMSRALGLGKEYYRAETAGKWPLKWYAPECIYYFKFSSKSDVWSFGVTLWEALSYGEKPYQGMIGRDILRMFERNERLSKPEACPENVYSVMRKCWLYKAEDRPSFSEIYEMLRNCIGTNT</sequence>
<feature type="region of interest" description="Disordered" evidence="9">
    <location>
        <begin position="1"/>
        <end position="20"/>
    </location>
</feature>
<dbReference type="Pfam" id="PF00017">
    <property type="entry name" value="SH2"/>
    <property type="match status" value="2"/>
</dbReference>
<feature type="region of interest" description="Disordered" evidence="9">
    <location>
        <begin position="379"/>
        <end position="441"/>
    </location>
</feature>
<dbReference type="InterPro" id="IPR000980">
    <property type="entry name" value="SH2"/>
</dbReference>
<evidence type="ECO:0000256" key="6">
    <source>
        <dbReference type="ARBA" id="ARBA00051245"/>
    </source>
</evidence>
<proteinExistence type="inferred from homology"/>
<evidence type="ECO:0000256" key="4">
    <source>
        <dbReference type="ARBA" id="ARBA00022840"/>
    </source>
</evidence>
<evidence type="ECO:0000313" key="13">
    <source>
        <dbReference type="Proteomes" id="UP001497382"/>
    </source>
</evidence>
<protein>
    <recommendedName>
        <fullName evidence="8">Tyrosine-protein kinase</fullName>
        <ecNumber evidence="8">2.7.10.2</ecNumber>
    </recommendedName>
</protein>
<dbReference type="GO" id="GO:0004715">
    <property type="term" value="F:non-membrane spanning protein tyrosine kinase activity"/>
    <property type="evidence" value="ECO:0007669"/>
    <property type="project" value="UniProtKB-EC"/>
</dbReference>
<evidence type="ECO:0000259" key="11">
    <source>
        <dbReference type="PROSITE" id="PS50011"/>
    </source>
</evidence>
<dbReference type="PROSITE" id="PS50001">
    <property type="entry name" value="SH2"/>
    <property type="match status" value="2"/>
</dbReference>
<keyword evidence="2 8" id="KW-0547">Nucleotide-binding</keyword>
<gene>
    <name evidence="12" type="ORF">LARSCL_LOCUS16829</name>
</gene>
<feature type="compositionally biased region" description="Polar residues" evidence="9">
    <location>
        <begin position="420"/>
        <end position="441"/>
    </location>
</feature>
<dbReference type="EC" id="2.7.10.2" evidence="8"/>
<evidence type="ECO:0000259" key="10">
    <source>
        <dbReference type="PROSITE" id="PS50001"/>
    </source>
</evidence>
<dbReference type="InterPro" id="IPR000719">
    <property type="entry name" value="Prot_kinase_dom"/>
</dbReference>
<dbReference type="EMBL" id="CAXIEN010000273">
    <property type="protein sequence ID" value="CAL1291005.1"/>
    <property type="molecule type" value="Genomic_DNA"/>
</dbReference>
<evidence type="ECO:0000256" key="1">
    <source>
        <dbReference type="ARBA" id="ARBA00022679"/>
    </source>
</evidence>
<dbReference type="FunFam" id="1.10.510.10:FF:000216">
    <property type="entry name" value="Tyrosine-protein kinase SYK"/>
    <property type="match status" value="1"/>
</dbReference>
<dbReference type="SMART" id="SM00252">
    <property type="entry name" value="SH2"/>
    <property type="match status" value="2"/>
</dbReference>
<dbReference type="Gene3D" id="1.10.510.10">
    <property type="entry name" value="Transferase(Phosphotransferase) domain 1"/>
    <property type="match status" value="1"/>
</dbReference>
<evidence type="ECO:0000256" key="7">
    <source>
        <dbReference type="PROSITE-ProRule" id="PRU00191"/>
    </source>
</evidence>
<dbReference type="Gene3D" id="3.30.505.10">
    <property type="entry name" value="SH2 domain"/>
    <property type="match status" value="2"/>
</dbReference>
<dbReference type="InterPro" id="IPR020635">
    <property type="entry name" value="Tyr_kinase_cat_dom"/>
</dbReference>
<dbReference type="GO" id="GO:0005524">
    <property type="term" value="F:ATP binding"/>
    <property type="evidence" value="ECO:0007669"/>
    <property type="project" value="UniProtKB-KW"/>
</dbReference>
<feature type="compositionally biased region" description="Low complexity" evidence="9">
    <location>
        <begin position="384"/>
        <end position="414"/>
    </location>
</feature>
<dbReference type="PRINTS" id="PR00109">
    <property type="entry name" value="TYRKINASE"/>
</dbReference>
<dbReference type="SMART" id="SM00219">
    <property type="entry name" value="TyrKc"/>
    <property type="match status" value="1"/>
</dbReference>
<comment type="catalytic activity">
    <reaction evidence="6 8">
        <text>L-tyrosyl-[protein] + ATP = O-phospho-L-tyrosyl-[protein] + ADP + H(+)</text>
        <dbReference type="Rhea" id="RHEA:10596"/>
        <dbReference type="Rhea" id="RHEA-COMP:10136"/>
        <dbReference type="Rhea" id="RHEA-COMP:20101"/>
        <dbReference type="ChEBI" id="CHEBI:15378"/>
        <dbReference type="ChEBI" id="CHEBI:30616"/>
        <dbReference type="ChEBI" id="CHEBI:46858"/>
        <dbReference type="ChEBI" id="CHEBI:61978"/>
        <dbReference type="ChEBI" id="CHEBI:456216"/>
        <dbReference type="EC" id="2.7.10.2"/>
    </reaction>
</comment>
<evidence type="ECO:0000313" key="12">
    <source>
        <dbReference type="EMBL" id="CAL1291005.1"/>
    </source>
</evidence>
<comment type="caution">
    <text evidence="12">The sequence shown here is derived from an EMBL/GenBank/DDBJ whole genome shotgun (WGS) entry which is preliminary data.</text>
</comment>
<dbReference type="InterPro" id="IPR001245">
    <property type="entry name" value="Ser-Thr/Tyr_kinase_cat_dom"/>
</dbReference>
<keyword evidence="3 8" id="KW-0418">Kinase</keyword>
<dbReference type="Gene3D" id="3.30.200.20">
    <property type="entry name" value="Phosphorylase Kinase, domain 1"/>
    <property type="match status" value="1"/>
</dbReference>
<feature type="region of interest" description="Disordered" evidence="9">
    <location>
        <begin position="466"/>
        <end position="527"/>
    </location>
</feature>
<keyword evidence="1 8" id="KW-0808">Transferase</keyword>
<reference evidence="12 13" key="1">
    <citation type="submission" date="2024-04" db="EMBL/GenBank/DDBJ databases">
        <authorList>
            <person name="Rising A."/>
            <person name="Reimegard J."/>
            <person name="Sonavane S."/>
            <person name="Akerstrom W."/>
            <person name="Nylinder S."/>
            <person name="Hedman E."/>
            <person name="Kallberg Y."/>
        </authorList>
    </citation>
    <scope>NUCLEOTIDE SEQUENCE [LARGE SCALE GENOMIC DNA]</scope>
</reference>
<feature type="domain" description="SH2" evidence="10">
    <location>
        <begin position="135"/>
        <end position="209"/>
    </location>
</feature>
<keyword evidence="5 8" id="KW-0829">Tyrosine-protein kinase</keyword>
<evidence type="ECO:0000256" key="3">
    <source>
        <dbReference type="ARBA" id="ARBA00022777"/>
    </source>
</evidence>
<keyword evidence="13" id="KW-1185">Reference proteome</keyword>
<dbReference type="PROSITE" id="PS50011">
    <property type="entry name" value="PROTEIN_KINASE_DOM"/>
    <property type="match status" value="1"/>
</dbReference>
<organism evidence="12 13">
    <name type="scientific">Larinioides sclopetarius</name>
    <dbReference type="NCBI Taxonomy" id="280406"/>
    <lineage>
        <taxon>Eukaryota</taxon>
        <taxon>Metazoa</taxon>
        <taxon>Ecdysozoa</taxon>
        <taxon>Arthropoda</taxon>
        <taxon>Chelicerata</taxon>
        <taxon>Arachnida</taxon>
        <taxon>Araneae</taxon>
        <taxon>Araneomorphae</taxon>
        <taxon>Entelegynae</taxon>
        <taxon>Araneoidea</taxon>
        <taxon>Araneidae</taxon>
        <taxon>Larinioides</taxon>
    </lineage>
</organism>
<dbReference type="PRINTS" id="PR00401">
    <property type="entry name" value="SH2DOMAIN"/>
</dbReference>